<name>A0A9D1SW90_9FIRM</name>
<evidence type="ECO:0000256" key="1">
    <source>
        <dbReference type="ARBA" id="ARBA00004651"/>
    </source>
</evidence>
<reference evidence="9" key="2">
    <citation type="journal article" date="2021" name="PeerJ">
        <title>Extensive microbial diversity within the chicken gut microbiome revealed by metagenomics and culture.</title>
        <authorList>
            <person name="Gilroy R."/>
            <person name="Ravi A."/>
            <person name="Getino M."/>
            <person name="Pursley I."/>
            <person name="Horton D.L."/>
            <person name="Alikhan N.F."/>
            <person name="Baker D."/>
            <person name="Gharbi K."/>
            <person name="Hall N."/>
            <person name="Watson M."/>
            <person name="Adriaenssens E.M."/>
            <person name="Foster-Nyarko E."/>
            <person name="Jarju S."/>
            <person name="Secka A."/>
            <person name="Antonio M."/>
            <person name="Oren A."/>
            <person name="Chaudhuri R.R."/>
            <person name="La Ragione R."/>
            <person name="Hildebrand F."/>
            <person name="Pallen M.J."/>
        </authorList>
    </citation>
    <scope>NUCLEOTIDE SEQUENCE</scope>
    <source>
        <strain evidence="9">10406</strain>
    </source>
</reference>
<evidence type="ECO:0000256" key="3">
    <source>
        <dbReference type="ARBA" id="ARBA00022475"/>
    </source>
</evidence>
<dbReference type="PANTHER" id="PTHR34582">
    <property type="entry name" value="UPF0702 TRANSMEMBRANE PROTEIN YCAP"/>
    <property type="match status" value="1"/>
</dbReference>
<feature type="transmembrane region" description="Helical" evidence="7">
    <location>
        <begin position="6"/>
        <end position="23"/>
    </location>
</feature>
<evidence type="ECO:0000256" key="4">
    <source>
        <dbReference type="ARBA" id="ARBA00022692"/>
    </source>
</evidence>
<evidence type="ECO:0000256" key="5">
    <source>
        <dbReference type="ARBA" id="ARBA00022989"/>
    </source>
</evidence>
<dbReference type="GO" id="GO:0005886">
    <property type="term" value="C:plasma membrane"/>
    <property type="evidence" value="ECO:0007669"/>
    <property type="project" value="UniProtKB-SubCell"/>
</dbReference>
<dbReference type="InterPro" id="IPR007353">
    <property type="entry name" value="DUF421"/>
</dbReference>
<keyword evidence="4 7" id="KW-0812">Transmembrane</keyword>
<dbReference type="AlphaFoldDB" id="A0A9D1SW90"/>
<keyword evidence="6 7" id="KW-0472">Membrane</keyword>
<comment type="similarity">
    <text evidence="2">Belongs to the UPF0702 family.</text>
</comment>
<sequence>MLSLFVRCIVIYFFLLVAMRLMGKRQLGELQPFELAITLVASELACIPMGDPNIPIVYGVISVFTLFLVHIIITKLAAGSLRLRKMLNGKPVIVIEKGNILPAVMKELNMNIDDLLEALRSSGYFSPAEAEYAIIETNGSMTVLPKAESRPLTAGDLSLTPARSAMPVTVVMEGNFMGANLASLAGVDKERVLRLLDDIGLEQKDVMLLLVTGDEVFVQPYKGDSLTVRFPAAEREEESA</sequence>
<dbReference type="Pfam" id="PF04239">
    <property type="entry name" value="DUF421"/>
    <property type="match status" value="1"/>
</dbReference>
<accession>A0A9D1SW90</accession>
<protein>
    <submittedName>
        <fullName evidence="9">DUF421 domain-containing protein</fullName>
    </submittedName>
</protein>
<feature type="domain" description="YetF C-terminal" evidence="8">
    <location>
        <begin position="82"/>
        <end position="208"/>
    </location>
</feature>
<evidence type="ECO:0000256" key="2">
    <source>
        <dbReference type="ARBA" id="ARBA00006448"/>
    </source>
</evidence>
<organism evidence="9 10">
    <name type="scientific">Candidatus Limadaptatus stercoripullorum</name>
    <dbReference type="NCBI Taxonomy" id="2840846"/>
    <lineage>
        <taxon>Bacteria</taxon>
        <taxon>Bacillati</taxon>
        <taxon>Bacillota</taxon>
        <taxon>Clostridia</taxon>
        <taxon>Eubacteriales</taxon>
        <taxon>Candidatus Limadaptatus</taxon>
    </lineage>
</organism>
<gene>
    <name evidence="9" type="ORF">IAC73_00925</name>
</gene>
<evidence type="ECO:0000259" key="8">
    <source>
        <dbReference type="Pfam" id="PF04239"/>
    </source>
</evidence>
<dbReference type="InterPro" id="IPR023090">
    <property type="entry name" value="UPF0702_alpha/beta_dom_sf"/>
</dbReference>
<keyword evidence="3" id="KW-1003">Cell membrane</keyword>
<evidence type="ECO:0000313" key="10">
    <source>
        <dbReference type="Proteomes" id="UP000886857"/>
    </source>
</evidence>
<evidence type="ECO:0000313" key="9">
    <source>
        <dbReference type="EMBL" id="HIU98390.1"/>
    </source>
</evidence>
<proteinExistence type="inferred from homology"/>
<keyword evidence="5 7" id="KW-1133">Transmembrane helix</keyword>
<comment type="subcellular location">
    <subcellularLocation>
        <location evidence="1">Cell membrane</location>
        <topology evidence="1">Multi-pass membrane protein</topology>
    </subcellularLocation>
</comment>
<evidence type="ECO:0000256" key="6">
    <source>
        <dbReference type="ARBA" id="ARBA00023136"/>
    </source>
</evidence>
<dbReference type="EMBL" id="DVOE01000011">
    <property type="protein sequence ID" value="HIU98390.1"/>
    <property type="molecule type" value="Genomic_DNA"/>
</dbReference>
<evidence type="ECO:0000256" key="7">
    <source>
        <dbReference type="SAM" id="Phobius"/>
    </source>
</evidence>
<comment type="caution">
    <text evidence="9">The sequence shown here is derived from an EMBL/GenBank/DDBJ whole genome shotgun (WGS) entry which is preliminary data.</text>
</comment>
<dbReference type="Proteomes" id="UP000886857">
    <property type="component" value="Unassembled WGS sequence"/>
</dbReference>
<dbReference type="Gene3D" id="3.30.240.20">
    <property type="entry name" value="bsu07140 like domains"/>
    <property type="match status" value="1"/>
</dbReference>
<reference evidence="9" key="1">
    <citation type="submission" date="2020-10" db="EMBL/GenBank/DDBJ databases">
        <authorList>
            <person name="Gilroy R."/>
        </authorList>
    </citation>
    <scope>NUCLEOTIDE SEQUENCE</scope>
    <source>
        <strain evidence="9">10406</strain>
    </source>
</reference>
<dbReference type="PANTHER" id="PTHR34582:SF6">
    <property type="entry name" value="UPF0702 TRANSMEMBRANE PROTEIN YCAP"/>
    <property type="match status" value="1"/>
</dbReference>
<feature type="transmembrane region" description="Helical" evidence="7">
    <location>
        <begin position="56"/>
        <end position="78"/>
    </location>
</feature>